<proteinExistence type="inferred from homology"/>
<feature type="compositionally biased region" description="Basic and acidic residues" evidence="5">
    <location>
        <begin position="42"/>
        <end position="63"/>
    </location>
</feature>
<dbReference type="EMBL" id="JAJSOF020000021">
    <property type="protein sequence ID" value="KAJ4436741.1"/>
    <property type="molecule type" value="Genomic_DNA"/>
</dbReference>
<accession>A0ABQ8SSN8</accession>
<evidence type="ECO:0000256" key="3">
    <source>
        <dbReference type="ARBA" id="ARBA00023242"/>
    </source>
</evidence>
<dbReference type="PANTHER" id="PTHR12972:SF0">
    <property type="entry name" value="PROTEIN DOWNSTREAM NEIGHBOR OF SON"/>
    <property type="match status" value="1"/>
</dbReference>
<evidence type="ECO:0008006" key="8">
    <source>
        <dbReference type="Google" id="ProtNLM"/>
    </source>
</evidence>
<dbReference type="PANTHER" id="PTHR12972">
    <property type="entry name" value="DOWNSTREAM NEIGHBOR OF SON"/>
    <property type="match status" value="1"/>
</dbReference>
<sequence length="579" mass="64811">MAEEPGDFLFSSALSPSWKRPDEVMRLHRLKQKKKALQARMNKTDIPRTVDKSNLSLKDDSVSQKRKNPFQARLEKRPRIEQENVNLSNLELSSDTTLFQLLSGNSRPQPSGTPLQTSFTSILSQLSGNNSQVSSVETDEGPKGEKFIPIDWSLKTKVRFMSPNPFAWSQKLRTCEEASGITGFVRCLDTGLNASENICSSRSLDTSPNARFHQCCLVWQHPSLPWFELFPRSAARLTSATNNIIGANQSIKDCLHREWGESFRSLFQLTRARQCPYFYVCANSFTCLFRAAGILGFTDIHALLTPTTRGFRQLLKQEDVVYTMPLRKSMSSSFKRLSLESADTGYETLDSLVDEHSQCNSSNASFAGRSTRELADGGDIDEDEDEPADEWLESMGVAAEEIRKIKNKQVRNVGFTSESPFTRHTDVMLVFDSGCLQVRQSVVKVDSENYHSIELRGPILPHAIHNLCGLLQQSSEEFSATFATLESTRPFSSVREVSVENPENSEPTDCMKSPEKTDSCSGPVRTPTKTHVTSVFGKENLSDCGLQPSVLQKFCCPDTSRVQLVDSLKLNVDSTYSWS</sequence>
<evidence type="ECO:0000256" key="4">
    <source>
        <dbReference type="ARBA" id="ARBA00025806"/>
    </source>
</evidence>
<evidence type="ECO:0000256" key="5">
    <source>
        <dbReference type="SAM" id="MobiDB-lite"/>
    </source>
</evidence>
<reference evidence="6 7" key="1">
    <citation type="journal article" date="2022" name="Allergy">
        <title>Genome assembly and annotation of Periplaneta americana reveal a comprehensive cockroach allergen profile.</title>
        <authorList>
            <person name="Wang L."/>
            <person name="Xiong Q."/>
            <person name="Saelim N."/>
            <person name="Wang L."/>
            <person name="Nong W."/>
            <person name="Wan A.T."/>
            <person name="Shi M."/>
            <person name="Liu X."/>
            <person name="Cao Q."/>
            <person name="Hui J.H.L."/>
            <person name="Sookrung N."/>
            <person name="Leung T.F."/>
            <person name="Tungtrongchitr A."/>
            <person name="Tsui S.K.W."/>
        </authorList>
    </citation>
    <scope>NUCLEOTIDE SEQUENCE [LARGE SCALE GENOMIC DNA]</scope>
    <source>
        <strain evidence="6">PWHHKU_190912</strain>
    </source>
</reference>
<dbReference type="PRINTS" id="PR02064">
    <property type="entry name" value="DONSON"/>
</dbReference>
<comment type="similarity">
    <text evidence="4">Belongs to the DONSON family.</text>
</comment>
<keyword evidence="2" id="KW-0217">Developmental protein</keyword>
<evidence type="ECO:0000313" key="6">
    <source>
        <dbReference type="EMBL" id="KAJ4436741.1"/>
    </source>
</evidence>
<feature type="region of interest" description="Disordered" evidence="5">
    <location>
        <begin position="493"/>
        <end position="525"/>
    </location>
</feature>
<evidence type="ECO:0000256" key="1">
    <source>
        <dbReference type="ARBA" id="ARBA00004123"/>
    </source>
</evidence>
<keyword evidence="7" id="KW-1185">Reference proteome</keyword>
<dbReference type="Proteomes" id="UP001148838">
    <property type="component" value="Unassembled WGS sequence"/>
</dbReference>
<evidence type="ECO:0000256" key="2">
    <source>
        <dbReference type="ARBA" id="ARBA00022473"/>
    </source>
</evidence>
<comment type="subcellular location">
    <subcellularLocation>
        <location evidence="1">Nucleus</location>
    </subcellularLocation>
</comment>
<comment type="caution">
    <text evidence="6">The sequence shown here is derived from an EMBL/GenBank/DDBJ whole genome shotgun (WGS) entry which is preliminary data.</text>
</comment>
<protein>
    <recommendedName>
        <fullName evidence="8">Protein downstream neighbor of son homolog</fullName>
    </recommendedName>
</protein>
<keyword evidence="3" id="KW-0539">Nucleus</keyword>
<organism evidence="6 7">
    <name type="scientific">Periplaneta americana</name>
    <name type="common">American cockroach</name>
    <name type="synonym">Blatta americana</name>
    <dbReference type="NCBI Taxonomy" id="6978"/>
    <lineage>
        <taxon>Eukaryota</taxon>
        <taxon>Metazoa</taxon>
        <taxon>Ecdysozoa</taxon>
        <taxon>Arthropoda</taxon>
        <taxon>Hexapoda</taxon>
        <taxon>Insecta</taxon>
        <taxon>Pterygota</taxon>
        <taxon>Neoptera</taxon>
        <taxon>Polyneoptera</taxon>
        <taxon>Dictyoptera</taxon>
        <taxon>Blattodea</taxon>
        <taxon>Blattoidea</taxon>
        <taxon>Blattidae</taxon>
        <taxon>Blattinae</taxon>
        <taxon>Periplaneta</taxon>
    </lineage>
</organism>
<feature type="region of interest" description="Disordered" evidence="5">
    <location>
        <begin position="36"/>
        <end position="70"/>
    </location>
</feature>
<gene>
    <name evidence="6" type="ORF">ANN_16873</name>
</gene>
<name>A0ABQ8SSN8_PERAM</name>
<evidence type="ECO:0000313" key="7">
    <source>
        <dbReference type="Proteomes" id="UP001148838"/>
    </source>
</evidence>
<dbReference type="InterPro" id="IPR024861">
    <property type="entry name" value="Donson"/>
</dbReference>